<evidence type="ECO:0000256" key="3">
    <source>
        <dbReference type="ARBA" id="ARBA00012095"/>
    </source>
</evidence>
<feature type="domain" description="DhaL" evidence="9">
    <location>
        <begin position="5"/>
        <end position="198"/>
    </location>
</feature>
<dbReference type="PANTHER" id="PTHR28629:SF4">
    <property type="entry name" value="TRIOKINASE_FMN CYCLASE"/>
    <property type="match status" value="1"/>
</dbReference>
<gene>
    <name evidence="10" type="primary">dhaL</name>
    <name evidence="10" type="ORF">GLW07_16090</name>
</gene>
<comment type="catalytic activity">
    <reaction evidence="1">
        <text>dihydroxyacetone + phosphoenolpyruvate = dihydroxyacetone phosphate + pyruvate</text>
        <dbReference type="Rhea" id="RHEA:18381"/>
        <dbReference type="ChEBI" id="CHEBI:15361"/>
        <dbReference type="ChEBI" id="CHEBI:16016"/>
        <dbReference type="ChEBI" id="CHEBI:57642"/>
        <dbReference type="ChEBI" id="CHEBI:58702"/>
        <dbReference type="EC" id="2.7.1.121"/>
    </reaction>
</comment>
<comment type="function">
    <text evidence="8">ADP-binding subunit of the dihydroxyacetone kinase, which is responsible for the phosphoenolpyruvate (PEP)-dependent phosphorylation of dihydroxyacetone. DhaL-ADP is converted to DhaL-ATP via a phosphoryl group transfer from DhaM and transmits it to dihydroxyacetone binds to DhaK.</text>
</comment>
<dbReference type="PANTHER" id="PTHR28629">
    <property type="entry name" value="TRIOKINASE/FMN CYCLASE"/>
    <property type="match status" value="1"/>
</dbReference>
<protein>
    <recommendedName>
        <fullName evidence="3">phosphoenolpyruvate--glycerone phosphotransferase</fullName>
        <ecNumber evidence="3">2.7.1.121</ecNumber>
    </recommendedName>
</protein>
<dbReference type="Pfam" id="PF02734">
    <property type="entry name" value="Dak2"/>
    <property type="match status" value="1"/>
</dbReference>
<dbReference type="EC" id="2.7.1.121" evidence="3"/>
<sequence>MFTAEMARQWIKESAKKIESNKEQLTDLDQALGDGDHGLNMTRGFKAAVEQLNKETDEPGKVLKDVGTSLLSKIGGASGPLYGTLFMKSGNQLDGTKVQLSDLSSSLRVGVDAMKKRGKAEREEKTMIDLLEPVIELMEEKGNELTSDLLIDKAKEALEHVKEYEAKKGRAAYYKEKSKGKQDAGAQSSYYVIESLAAVLDKDGEA</sequence>
<dbReference type="GO" id="GO:0019563">
    <property type="term" value="P:glycerol catabolic process"/>
    <property type="evidence" value="ECO:0007669"/>
    <property type="project" value="TreeGrafter"/>
</dbReference>
<dbReference type="GO" id="GO:0004371">
    <property type="term" value="F:glycerone kinase activity"/>
    <property type="evidence" value="ECO:0007669"/>
    <property type="project" value="InterPro"/>
</dbReference>
<keyword evidence="6" id="KW-0319">Glycerol metabolism</keyword>
<comment type="subunit">
    <text evidence="7">Homodimer. The dihydroxyacetone kinase complex is composed of a homodimer of DhaM, a homodimer of DhaK and the subunit DhaL.</text>
</comment>
<dbReference type="Proteomes" id="UP000447833">
    <property type="component" value="Unassembled WGS sequence"/>
</dbReference>
<proteinExistence type="predicted"/>
<evidence type="ECO:0000256" key="4">
    <source>
        <dbReference type="ARBA" id="ARBA00022679"/>
    </source>
</evidence>
<name>A0A845F263_9BACL</name>
<dbReference type="EMBL" id="WMEY01000005">
    <property type="protein sequence ID" value="MYL64880.1"/>
    <property type="molecule type" value="Genomic_DNA"/>
</dbReference>
<reference evidence="10 11" key="1">
    <citation type="submission" date="2019-11" db="EMBL/GenBank/DDBJ databases">
        <title>Genome sequences of 17 halophilic strains isolated from different environments.</title>
        <authorList>
            <person name="Furrow R.E."/>
        </authorList>
    </citation>
    <scope>NUCLEOTIDE SEQUENCE [LARGE SCALE GENOMIC DNA]</scope>
    <source>
        <strain evidence="10 11">22506_14_FS</strain>
    </source>
</reference>
<evidence type="ECO:0000256" key="2">
    <source>
        <dbReference type="ARBA" id="ARBA00004745"/>
    </source>
</evidence>
<evidence type="ECO:0000256" key="1">
    <source>
        <dbReference type="ARBA" id="ARBA00001113"/>
    </source>
</evidence>
<dbReference type="Gene3D" id="1.25.40.340">
    <property type="match status" value="1"/>
</dbReference>
<dbReference type="SMART" id="SM01120">
    <property type="entry name" value="Dak2"/>
    <property type="match status" value="1"/>
</dbReference>
<evidence type="ECO:0000256" key="8">
    <source>
        <dbReference type="ARBA" id="ARBA00055771"/>
    </source>
</evidence>
<dbReference type="InterPro" id="IPR050861">
    <property type="entry name" value="Dihydroxyacetone_Kinase"/>
</dbReference>
<evidence type="ECO:0000313" key="10">
    <source>
        <dbReference type="EMBL" id="MYL64880.1"/>
    </source>
</evidence>
<evidence type="ECO:0000313" key="11">
    <source>
        <dbReference type="Proteomes" id="UP000447833"/>
    </source>
</evidence>
<dbReference type="InterPro" id="IPR004007">
    <property type="entry name" value="DhaL_dom"/>
</dbReference>
<dbReference type="InterPro" id="IPR036117">
    <property type="entry name" value="DhaL_dom_sf"/>
</dbReference>
<dbReference type="RefSeq" id="WP_160920284.1">
    <property type="nucleotide sequence ID" value="NZ_WMEY01000005.1"/>
</dbReference>
<dbReference type="SUPFAM" id="SSF101473">
    <property type="entry name" value="DhaL-like"/>
    <property type="match status" value="1"/>
</dbReference>
<keyword evidence="4" id="KW-0808">Transferase</keyword>
<dbReference type="AlphaFoldDB" id="A0A845F263"/>
<dbReference type="NCBIfam" id="TIGR02365">
    <property type="entry name" value="dha_L_ycgS"/>
    <property type="match status" value="1"/>
</dbReference>
<evidence type="ECO:0000256" key="7">
    <source>
        <dbReference type="ARBA" id="ARBA00046577"/>
    </source>
</evidence>
<dbReference type="PROSITE" id="PS51480">
    <property type="entry name" value="DHAL"/>
    <property type="match status" value="1"/>
</dbReference>
<comment type="caution">
    <text evidence="10">The sequence shown here is derived from an EMBL/GenBank/DDBJ whole genome shotgun (WGS) entry which is preliminary data.</text>
</comment>
<dbReference type="GO" id="GO:0047324">
    <property type="term" value="F:phosphoenolpyruvate-glycerone phosphotransferase activity"/>
    <property type="evidence" value="ECO:0007669"/>
    <property type="project" value="UniProtKB-EC"/>
</dbReference>
<evidence type="ECO:0000256" key="5">
    <source>
        <dbReference type="ARBA" id="ARBA00022777"/>
    </source>
</evidence>
<keyword evidence="5 10" id="KW-0418">Kinase</keyword>
<accession>A0A845F263</accession>
<comment type="pathway">
    <text evidence="2">Polyol metabolism; glycerol degradation.</text>
</comment>
<evidence type="ECO:0000256" key="6">
    <source>
        <dbReference type="ARBA" id="ARBA00022798"/>
    </source>
</evidence>
<evidence type="ECO:0000259" key="9">
    <source>
        <dbReference type="PROSITE" id="PS51480"/>
    </source>
</evidence>
<organism evidence="10 11">
    <name type="scientific">Guptibacillus hwajinpoensis</name>
    <dbReference type="NCBI Taxonomy" id="208199"/>
    <lineage>
        <taxon>Bacteria</taxon>
        <taxon>Bacillati</taxon>
        <taxon>Bacillota</taxon>
        <taxon>Bacilli</taxon>
        <taxon>Bacillales</taxon>
        <taxon>Guptibacillaceae</taxon>
        <taxon>Guptibacillus</taxon>
    </lineage>
</organism>
<dbReference type="FunFam" id="1.25.40.340:FF:000002">
    <property type="entry name" value="Dihydroxyacetone kinase, L subunit"/>
    <property type="match status" value="1"/>
</dbReference>
<dbReference type="InterPro" id="IPR012737">
    <property type="entry name" value="DhaK_L_YcgS"/>
</dbReference>
<dbReference type="GO" id="GO:0005829">
    <property type="term" value="C:cytosol"/>
    <property type="evidence" value="ECO:0007669"/>
    <property type="project" value="TreeGrafter"/>
</dbReference>